<keyword evidence="1" id="KW-1133">Transmembrane helix</keyword>
<evidence type="ECO:0008006" key="3">
    <source>
        <dbReference type="Google" id="ProtNLM"/>
    </source>
</evidence>
<dbReference type="AlphaFoldDB" id="A0A0F9RB05"/>
<organism evidence="2">
    <name type="scientific">marine sediment metagenome</name>
    <dbReference type="NCBI Taxonomy" id="412755"/>
    <lineage>
        <taxon>unclassified sequences</taxon>
        <taxon>metagenomes</taxon>
        <taxon>ecological metagenomes</taxon>
    </lineage>
</organism>
<dbReference type="EMBL" id="LAZR01003070">
    <property type="protein sequence ID" value="KKN22356.1"/>
    <property type="molecule type" value="Genomic_DNA"/>
</dbReference>
<reference evidence="2" key="1">
    <citation type="journal article" date="2015" name="Nature">
        <title>Complex archaea that bridge the gap between prokaryotes and eukaryotes.</title>
        <authorList>
            <person name="Spang A."/>
            <person name="Saw J.H."/>
            <person name="Jorgensen S.L."/>
            <person name="Zaremba-Niedzwiedzka K."/>
            <person name="Martijn J."/>
            <person name="Lind A.E."/>
            <person name="van Eijk R."/>
            <person name="Schleper C."/>
            <person name="Guy L."/>
            <person name="Ettema T.J."/>
        </authorList>
    </citation>
    <scope>NUCLEOTIDE SEQUENCE</scope>
</reference>
<sequence length="52" mass="5897">MYQTVANFIKEIGFPIGVAVYLLVVFRKSIVENTKAIIELTKYIKIHNGGKK</sequence>
<evidence type="ECO:0000256" key="1">
    <source>
        <dbReference type="SAM" id="Phobius"/>
    </source>
</evidence>
<accession>A0A0F9RB05</accession>
<name>A0A0F9RB05_9ZZZZ</name>
<keyword evidence="1" id="KW-0812">Transmembrane</keyword>
<protein>
    <recommendedName>
        <fullName evidence="3">YvrJ family protein</fullName>
    </recommendedName>
</protein>
<keyword evidence="1" id="KW-0472">Membrane</keyword>
<proteinExistence type="predicted"/>
<evidence type="ECO:0000313" key="2">
    <source>
        <dbReference type="EMBL" id="KKN22356.1"/>
    </source>
</evidence>
<comment type="caution">
    <text evidence="2">The sequence shown here is derived from an EMBL/GenBank/DDBJ whole genome shotgun (WGS) entry which is preliminary data.</text>
</comment>
<feature type="transmembrane region" description="Helical" evidence="1">
    <location>
        <begin position="12"/>
        <end position="30"/>
    </location>
</feature>
<gene>
    <name evidence="2" type="ORF">LCGC14_0916220</name>
</gene>